<sequence length="337" mass="36869">MTQLPPPAAPLRVIVSLDVEEEGLFSGRYAATGCGVRNVALLRELAPLTQELGFPLTLFCAHTVFASAEARPHLAWLRDHYGAEIAAHLHHWSTPPLSEGPLADGPPPRTDTLPRPLLRARLHTLLQAGRDFQGAPLTSFRMGRWDCKAVLRPLLAAEGITLDSSVCPLRVFDHAGPDHFLAPADPYWAEPATTPDGPARDALLISPITQIPILRPLARLWHWLGRGKARTDNFHFWGALSPNPVWHAAPVMRGCVRLHAWRGGRVLHLFLHSSELLPGASPNVPDTAAATALYRKLYDFLAWLRESRPVRGVTAAQLRAEAPALGFGPRPAGPGDW</sequence>
<proteinExistence type="predicted"/>
<dbReference type="Proteomes" id="UP000292919">
    <property type="component" value="Unassembled WGS sequence"/>
</dbReference>
<evidence type="ECO:0000313" key="2">
    <source>
        <dbReference type="Proteomes" id="UP000292919"/>
    </source>
</evidence>
<evidence type="ECO:0000313" key="1">
    <source>
        <dbReference type="EMBL" id="TBH80611.1"/>
    </source>
</evidence>
<comment type="caution">
    <text evidence="1">The sequence shown here is derived from an EMBL/GenBank/DDBJ whole genome shotgun (WGS) entry which is preliminary data.</text>
</comment>
<dbReference type="SUPFAM" id="SSF88713">
    <property type="entry name" value="Glycoside hydrolase/deacetylase"/>
    <property type="match status" value="1"/>
</dbReference>
<dbReference type="RefSeq" id="WP_118230462.1">
    <property type="nucleotide sequence ID" value="NZ_JAQDZC010000003.1"/>
</dbReference>
<evidence type="ECO:0008006" key="3">
    <source>
        <dbReference type="Google" id="ProtNLM"/>
    </source>
</evidence>
<accession>A0A6H3FCB1</accession>
<name>A0A6H3FCB1_9BACT</name>
<dbReference type="GO" id="GO:0005975">
    <property type="term" value="P:carbohydrate metabolic process"/>
    <property type="evidence" value="ECO:0007669"/>
    <property type="project" value="InterPro"/>
</dbReference>
<dbReference type="Gene3D" id="3.20.20.370">
    <property type="entry name" value="Glycoside hydrolase/deacetylase"/>
    <property type="match status" value="1"/>
</dbReference>
<organism evidence="1 2">
    <name type="scientific">Desulfovibrio legallii</name>
    <dbReference type="NCBI Taxonomy" id="571438"/>
    <lineage>
        <taxon>Bacteria</taxon>
        <taxon>Pseudomonadati</taxon>
        <taxon>Thermodesulfobacteriota</taxon>
        <taxon>Desulfovibrionia</taxon>
        <taxon>Desulfovibrionales</taxon>
        <taxon>Desulfovibrionaceae</taxon>
        <taxon>Desulfovibrio</taxon>
    </lineage>
</organism>
<protein>
    <recommendedName>
        <fullName evidence="3">Polysaccharide deacetylase</fullName>
    </recommendedName>
</protein>
<dbReference type="AlphaFoldDB" id="A0A6H3FCB1"/>
<gene>
    <name evidence="1" type="ORF">EB812_05635</name>
</gene>
<reference evidence="1 2" key="1">
    <citation type="submission" date="2018-12" db="EMBL/GenBank/DDBJ databases">
        <title>First genome draft of Desulfovibrio legallis sp. nov.</title>
        <authorList>
            <person name="Ben Dhia O."/>
            <person name="Najjari A."/>
            <person name="Ferjani R."/>
            <person name="Fhoula I."/>
            <person name="Fardeau M.-L."/>
            <person name="Boudabbous A."/>
            <person name="Ouzari H.I."/>
        </authorList>
    </citation>
    <scope>NUCLEOTIDE SEQUENCE [LARGE SCALE GENOMIC DNA]</scope>
    <source>
        <strain evidence="1 2">H1T</strain>
    </source>
</reference>
<dbReference type="InterPro" id="IPR011330">
    <property type="entry name" value="Glyco_hydro/deAcase_b/a-brl"/>
</dbReference>
<dbReference type="EMBL" id="SIXC01000005">
    <property type="protein sequence ID" value="TBH80611.1"/>
    <property type="molecule type" value="Genomic_DNA"/>
</dbReference>
<keyword evidence="2" id="KW-1185">Reference proteome</keyword>